<gene>
    <name evidence="1" type="ORF">SAMN05216388_10751</name>
</gene>
<dbReference type="AlphaFoldDB" id="A0A1H8WUQ7"/>
<sequence length="43" mass="4881">MYPQYRLAMFFAALQSAFTSYLSKRVSASRYSRSEHGTNRGGS</sequence>
<keyword evidence="2" id="KW-1185">Reference proteome</keyword>
<organism evidence="1 2">
    <name type="scientific">Halorientalis persicus</name>
    <dbReference type="NCBI Taxonomy" id="1367881"/>
    <lineage>
        <taxon>Archaea</taxon>
        <taxon>Methanobacteriati</taxon>
        <taxon>Methanobacteriota</taxon>
        <taxon>Stenosarchaea group</taxon>
        <taxon>Halobacteria</taxon>
        <taxon>Halobacteriales</taxon>
        <taxon>Haloarculaceae</taxon>
        <taxon>Halorientalis</taxon>
    </lineage>
</organism>
<reference evidence="2" key="1">
    <citation type="submission" date="2016-10" db="EMBL/GenBank/DDBJ databases">
        <authorList>
            <person name="Varghese N."/>
            <person name="Submissions S."/>
        </authorList>
    </citation>
    <scope>NUCLEOTIDE SEQUENCE [LARGE SCALE GENOMIC DNA]</scope>
    <source>
        <strain evidence="2">IBRC-M 10043</strain>
    </source>
</reference>
<accession>A0A1H8WUQ7</accession>
<evidence type="ECO:0000313" key="2">
    <source>
        <dbReference type="Proteomes" id="UP000198775"/>
    </source>
</evidence>
<evidence type="ECO:0000313" key="1">
    <source>
        <dbReference type="EMBL" id="SEP30808.1"/>
    </source>
</evidence>
<dbReference type="EMBL" id="FOCX01000075">
    <property type="protein sequence ID" value="SEP30808.1"/>
    <property type="molecule type" value="Genomic_DNA"/>
</dbReference>
<proteinExistence type="predicted"/>
<name>A0A1H8WUQ7_9EURY</name>
<dbReference type="Proteomes" id="UP000198775">
    <property type="component" value="Unassembled WGS sequence"/>
</dbReference>
<feature type="non-terminal residue" evidence="1">
    <location>
        <position position="43"/>
    </location>
</feature>
<protein>
    <submittedName>
        <fullName evidence="1">Uncharacterized protein</fullName>
    </submittedName>
</protein>